<dbReference type="EMBL" id="JOKZ01000011">
    <property type="protein sequence ID" value="KKP07194.1"/>
    <property type="molecule type" value="Genomic_DNA"/>
</dbReference>
<evidence type="ECO:0000313" key="5">
    <source>
        <dbReference type="Proteomes" id="UP000034112"/>
    </source>
</evidence>
<feature type="domain" description="DUF7223" evidence="3">
    <location>
        <begin position="204"/>
        <end position="456"/>
    </location>
</feature>
<feature type="chain" id="PRO_5002530956" evidence="1">
    <location>
        <begin position="22"/>
        <end position="458"/>
    </location>
</feature>
<reference evidence="5" key="1">
    <citation type="journal article" date="2015" name="Genome Announc.">
        <title>Draft whole-genome sequence of the biocontrol agent Trichoderma harzianum T6776.</title>
        <authorList>
            <person name="Baroncelli R."/>
            <person name="Piaggeschi G."/>
            <person name="Fiorini L."/>
            <person name="Bertolini E."/>
            <person name="Zapparata A."/>
            <person name="Pe M.E."/>
            <person name="Sarrocco S."/>
            <person name="Vannacci G."/>
        </authorList>
    </citation>
    <scope>NUCLEOTIDE SEQUENCE [LARGE SCALE GENOMIC DNA]</scope>
    <source>
        <strain evidence="5">T6776</strain>
    </source>
</reference>
<protein>
    <submittedName>
        <fullName evidence="4">Uncharacterized protein</fullName>
    </submittedName>
</protein>
<dbReference type="OMA" id="ASISYPM"/>
<comment type="caution">
    <text evidence="4">The sequence shown here is derived from an EMBL/GenBank/DDBJ whole genome shotgun (WGS) entry which is preliminary data.</text>
</comment>
<accession>A0A0G0ARR4</accession>
<dbReference type="Pfam" id="PF23865">
    <property type="entry name" value="DUF7223"/>
    <property type="match status" value="1"/>
</dbReference>
<proteinExistence type="predicted"/>
<dbReference type="InterPro" id="IPR054293">
    <property type="entry name" value="DUF7029"/>
</dbReference>
<feature type="signal peptide" evidence="1">
    <location>
        <begin position="1"/>
        <end position="21"/>
    </location>
</feature>
<evidence type="ECO:0000313" key="4">
    <source>
        <dbReference type="EMBL" id="KKP07194.1"/>
    </source>
</evidence>
<sequence>MFVKSAASAGLLLALTNLASASPVLMKKDVATPAVANKILLTPAAPASGDGSNLALASQDSFIWTHDDQGIQANMTLQASKNFRLLSAPNFQDVIQSVDCSTEDITIKFGSASSLQAAQAAWKWVNQAASNTIIYVADDEACAGDKGRQPFSVESITYDSTANTAQLAATKAHWRDFAEDASIRISGVPAAGNSARDIGKDVSIDIGHDFSQPIYSTTIDGVNLAIACSNCKTQGTLNADITLSLSNGFEASLTTSGNLGATVQVSITAGGSISSPLSTNIPIATVPLAGFSIADVVDIGPELTIVADASISGFSASATATVGASASLPDGSGFTLGQGANIQPTIQATGLGLSGEVSLSAQVAPVFTLQLAATFLGEGLVGGLALQAPVLKADFAGQATSAGTAQCGANTGIAEVGVEVDVSAELDVFGGFGGATDQPNKTSLFNKSTTLWKACLVV</sequence>
<dbReference type="Proteomes" id="UP000034112">
    <property type="component" value="Unassembled WGS sequence"/>
</dbReference>
<keyword evidence="1" id="KW-0732">Signal</keyword>
<gene>
    <name evidence="4" type="ORF">THAR02_00730</name>
</gene>
<name>A0A0G0ARR4_TRIHA</name>
<evidence type="ECO:0000259" key="2">
    <source>
        <dbReference type="Pfam" id="PF22974"/>
    </source>
</evidence>
<dbReference type="InterPro" id="IPR055647">
    <property type="entry name" value="DUF7223"/>
</dbReference>
<dbReference type="Pfam" id="PF22974">
    <property type="entry name" value="DUF7029"/>
    <property type="match status" value="1"/>
</dbReference>
<evidence type="ECO:0000256" key="1">
    <source>
        <dbReference type="SAM" id="SignalP"/>
    </source>
</evidence>
<evidence type="ECO:0000259" key="3">
    <source>
        <dbReference type="Pfam" id="PF23865"/>
    </source>
</evidence>
<dbReference type="OrthoDB" id="160645at2759"/>
<organism evidence="4 5">
    <name type="scientific">Trichoderma harzianum</name>
    <name type="common">Hypocrea lixii</name>
    <dbReference type="NCBI Taxonomy" id="5544"/>
    <lineage>
        <taxon>Eukaryota</taxon>
        <taxon>Fungi</taxon>
        <taxon>Dikarya</taxon>
        <taxon>Ascomycota</taxon>
        <taxon>Pezizomycotina</taxon>
        <taxon>Sordariomycetes</taxon>
        <taxon>Hypocreomycetidae</taxon>
        <taxon>Hypocreales</taxon>
        <taxon>Hypocreaceae</taxon>
        <taxon>Trichoderma</taxon>
    </lineage>
</organism>
<dbReference type="AlphaFoldDB" id="A0A0G0ARR4"/>
<feature type="domain" description="DUF7029" evidence="2">
    <location>
        <begin position="80"/>
        <end position="181"/>
    </location>
</feature>